<accession>A0A1H8P5G0</accession>
<feature type="transmembrane region" description="Helical" evidence="2">
    <location>
        <begin position="84"/>
        <end position="107"/>
    </location>
</feature>
<dbReference type="OrthoDB" id="2690199at2"/>
<feature type="transmembrane region" description="Helical" evidence="2">
    <location>
        <begin position="127"/>
        <end position="145"/>
    </location>
</feature>
<dbReference type="RefSeq" id="WP_091743643.1">
    <property type="nucleotide sequence ID" value="NZ_FODY01000001.1"/>
</dbReference>
<keyword evidence="2" id="KW-0472">Membrane</keyword>
<dbReference type="Pfam" id="PF03419">
    <property type="entry name" value="Peptidase_U4"/>
    <property type="match status" value="1"/>
</dbReference>
<keyword evidence="4" id="KW-1185">Reference proteome</keyword>
<dbReference type="GO" id="GO:0030436">
    <property type="term" value="P:asexual sporulation"/>
    <property type="evidence" value="ECO:0007669"/>
    <property type="project" value="InterPro"/>
</dbReference>
<protein>
    <submittedName>
        <fullName evidence="3">Stage II sporulation protein GA (Sporulation sigma-E factor processing peptidase)</fullName>
    </submittedName>
</protein>
<dbReference type="GO" id="GO:0006508">
    <property type="term" value="P:proteolysis"/>
    <property type="evidence" value="ECO:0007669"/>
    <property type="project" value="InterPro"/>
</dbReference>
<organism evidence="3 4">
    <name type="scientific">Propionispora vibrioides</name>
    <dbReference type="NCBI Taxonomy" id="112903"/>
    <lineage>
        <taxon>Bacteria</taxon>
        <taxon>Bacillati</taxon>
        <taxon>Bacillota</taxon>
        <taxon>Negativicutes</taxon>
        <taxon>Selenomonadales</taxon>
        <taxon>Sporomusaceae</taxon>
        <taxon>Propionispora</taxon>
    </lineage>
</organism>
<gene>
    <name evidence="3" type="ORF">SAMN04490178_101331</name>
</gene>
<evidence type="ECO:0000313" key="4">
    <source>
        <dbReference type="Proteomes" id="UP000198847"/>
    </source>
</evidence>
<proteinExistence type="predicted"/>
<keyword evidence="2" id="KW-0812">Transmembrane</keyword>
<name>A0A1H8P5G0_9FIRM</name>
<feature type="active site" evidence="1">
    <location>
        <position position="177"/>
    </location>
</feature>
<evidence type="ECO:0000313" key="3">
    <source>
        <dbReference type="EMBL" id="SEO36733.1"/>
    </source>
</evidence>
<evidence type="ECO:0000256" key="1">
    <source>
        <dbReference type="PIRSR" id="PIRSR018571-1"/>
    </source>
</evidence>
<dbReference type="Proteomes" id="UP000198847">
    <property type="component" value="Unassembled WGS sequence"/>
</dbReference>
<keyword evidence="2" id="KW-1133">Transmembrane helix</keyword>
<feature type="transmembrane region" description="Helical" evidence="2">
    <location>
        <begin position="55"/>
        <end position="77"/>
    </location>
</feature>
<sequence>MQIYGDVVLLINILVNSILFLLTAWGTGISYSLWRIFAAAAAGSVYSLAEVFIDFGLLYTIPAKLLVSAVLLLLCFGKRPVKTFLLLLGVFYAASFFLGGAILGWLYFIQNHGWLERSQLALQSVTWKQVSGGLAVGVFLIYFVFKRMLSRVEAKNSLYQLVIDYAGKAVQLPAILDTGNHLRTMLGRTPVIVVDYQALESILSEQAAQFLRETPQEFWLSDFVECKDRAWLQRVQIIPYRSVGDCSMILGFRPDRITVLTPDREFQVDDVVVGMYPAELAGDRSFRGLLPGGIFAESHIISSKIREAGSVCA</sequence>
<evidence type="ECO:0000256" key="2">
    <source>
        <dbReference type="SAM" id="Phobius"/>
    </source>
</evidence>
<dbReference type="AlphaFoldDB" id="A0A1H8P5G0"/>
<feature type="transmembrane region" description="Helical" evidence="2">
    <location>
        <begin position="6"/>
        <end position="25"/>
    </location>
</feature>
<dbReference type="EMBL" id="FODY01000001">
    <property type="protein sequence ID" value="SEO36733.1"/>
    <property type="molecule type" value="Genomic_DNA"/>
</dbReference>
<dbReference type="GO" id="GO:0004190">
    <property type="term" value="F:aspartic-type endopeptidase activity"/>
    <property type="evidence" value="ECO:0007669"/>
    <property type="project" value="InterPro"/>
</dbReference>
<reference evidence="3 4" key="1">
    <citation type="submission" date="2016-10" db="EMBL/GenBank/DDBJ databases">
        <authorList>
            <person name="de Groot N.N."/>
        </authorList>
    </citation>
    <scope>NUCLEOTIDE SEQUENCE [LARGE SCALE GENOMIC DNA]</scope>
    <source>
        <strain evidence="3 4">DSM 13305</strain>
    </source>
</reference>
<dbReference type="InterPro" id="IPR005081">
    <property type="entry name" value="SpoIIGA"/>
</dbReference>
<dbReference type="STRING" id="112903.SAMN04490178_101331"/>
<dbReference type="PIRSF" id="PIRSF018571">
    <property type="entry name" value="SpoIIGA"/>
    <property type="match status" value="1"/>
</dbReference>